<evidence type="ECO:0000313" key="2">
    <source>
        <dbReference type="Proteomes" id="UP000323426"/>
    </source>
</evidence>
<accession>A0A5M6DG60</accession>
<evidence type="ECO:0000313" key="1">
    <source>
        <dbReference type="EMBL" id="KAA5546471.1"/>
    </source>
</evidence>
<gene>
    <name evidence="1" type="ORF">F0145_11310</name>
</gene>
<dbReference type="RefSeq" id="WP_150088518.1">
    <property type="nucleotide sequence ID" value="NZ_VWSF01000007.1"/>
</dbReference>
<dbReference type="InterPro" id="IPR025494">
    <property type="entry name" value="DUF4385"/>
</dbReference>
<dbReference type="Pfam" id="PF14328">
    <property type="entry name" value="DUF4385"/>
    <property type="match status" value="1"/>
</dbReference>
<dbReference type="Proteomes" id="UP000323426">
    <property type="component" value="Unassembled WGS sequence"/>
</dbReference>
<comment type="caution">
    <text evidence="1">The sequence shown here is derived from an EMBL/GenBank/DDBJ whole genome shotgun (WGS) entry which is preliminary data.</text>
</comment>
<protein>
    <submittedName>
        <fullName evidence="1">DUF4385 domain-containing protein</fullName>
    </submittedName>
</protein>
<sequence length="164" mass="19313">MPFDYTLDFKKINFRASPELYRIGKGEQGVLLVEPYKSEILPHWRFKTPEIARQSADEVYRLFLDYLAQRDFIGADMARKFLQMGYTRARRYANHKSGRKYAQNPQLEESREAEKKARAKYLLPNTEDPVKAASAAIFKEKWDEAKNNELYKQLAQEHLTKFGK</sequence>
<proteinExistence type="predicted"/>
<organism evidence="1 2">
    <name type="scientific">Adhaeribacter rhizoryzae</name>
    <dbReference type="NCBI Taxonomy" id="2607907"/>
    <lineage>
        <taxon>Bacteria</taxon>
        <taxon>Pseudomonadati</taxon>
        <taxon>Bacteroidota</taxon>
        <taxon>Cytophagia</taxon>
        <taxon>Cytophagales</taxon>
        <taxon>Hymenobacteraceae</taxon>
        <taxon>Adhaeribacter</taxon>
    </lineage>
</organism>
<reference evidence="1 2" key="1">
    <citation type="submission" date="2019-09" db="EMBL/GenBank/DDBJ databases">
        <title>Genome sequence and assembly of Adhaeribacter sp.</title>
        <authorList>
            <person name="Chhetri G."/>
        </authorList>
    </citation>
    <scope>NUCLEOTIDE SEQUENCE [LARGE SCALE GENOMIC DNA]</scope>
    <source>
        <strain evidence="1 2">DK36</strain>
    </source>
</reference>
<keyword evidence="2" id="KW-1185">Reference proteome</keyword>
<dbReference type="AlphaFoldDB" id="A0A5M6DG60"/>
<name>A0A5M6DG60_9BACT</name>
<dbReference type="EMBL" id="VWSF01000007">
    <property type="protein sequence ID" value="KAA5546471.1"/>
    <property type="molecule type" value="Genomic_DNA"/>
</dbReference>